<reference evidence="8" key="1">
    <citation type="submission" date="2016-03" db="EMBL/GenBank/DDBJ databases">
        <title>Culture-independent genomics supports pathogen discovery for uncultivable bacteria within the genus Chlamydia.</title>
        <authorList>
            <person name="Taylor-Brown A."/>
            <person name="Bachmann N.L."/>
            <person name="Borel N."/>
            <person name="Polkinghorne A."/>
        </authorList>
    </citation>
    <scope>NUCLEOTIDE SEQUENCE [LARGE SCALE GENOMIC DNA]</scope>
    <source>
        <strain evidence="8">2742-308</strain>
    </source>
</reference>
<dbReference type="Pfam" id="PF01343">
    <property type="entry name" value="Peptidase_S49"/>
    <property type="match status" value="1"/>
</dbReference>
<keyword evidence="2 7" id="KW-0645">Protease</keyword>
<evidence type="ECO:0000256" key="3">
    <source>
        <dbReference type="ARBA" id="ARBA00022801"/>
    </source>
</evidence>
<dbReference type="InterPro" id="IPR002142">
    <property type="entry name" value="Peptidase_S49"/>
</dbReference>
<dbReference type="InterPro" id="IPR047272">
    <property type="entry name" value="S49_SppA_C"/>
</dbReference>
<feature type="transmembrane region" description="Helical" evidence="5">
    <location>
        <begin position="12"/>
        <end position="34"/>
    </location>
</feature>
<comment type="similarity">
    <text evidence="1">Belongs to the peptidase S49 family.</text>
</comment>
<evidence type="ECO:0000259" key="6">
    <source>
        <dbReference type="Pfam" id="PF01343"/>
    </source>
</evidence>
<dbReference type="STRING" id="1806891.Cs308_0241"/>
<keyword evidence="5" id="KW-1133">Transmembrane helix</keyword>
<feature type="domain" description="Peptidase S49" evidence="6">
    <location>
        <begin position="129"/>
        <end position="271"/>
    </location>
</feature>
<evidence type="ECO:0000313" key="8">
    <source>
        <dbReference type="Proteomes" id="UP000078162"/>
    </source>
</evidence>
<keyword evidence="4" id="KW-0720">Serine protease</keyword>
<gene>
    <name evidence="7" type="ORF">Cs308_0241</name>
</gene>
<evidence type="ECO:0000256" key="2">
    <source>
        <dbReference type="ARBA" id="ARBA00022670"/>
    </source>
</evidence>
<dbReference type="InterPro" id="IPR029045">
    <property type="entry name" value="ClpP/crotonase-like_dom_sf"/>
</dbReference>
<organism evidence="7 8">
    <name type="scientific">Candidatus Chlamydia sanziniae</name>
    <dbReference type="NCBI Taxonomy" id="1806891"/>
    <lineage>
        <taxon>Bacteria</taxon>
        <taxon>Pseudomonadati</taxon>
        <taxon>Chlamydiota</taxon>
        <taxon>Chlamydiia</taxon>
        <taxon>Chlamydiales</taxon>
        <taxon>Chlamydiaceae</taxon>
        <taxon>Chlamydia/Chlamydophila group</taxon>
        <taxon>Chlamydia</taxon>
    </lineage>
</organism>
<evidence type="ECO:0000256" key="5">
    <source>
        <dbReference type="SAM" id="Phobius"/>
    </source>
</evidence>
<keyword evidence="5" id="KW-0812">Transmembrane</keyword>
<dbReference type="SUPFAM" id="SSF52096">
    <property type="entry name" value="ClpP/crotonase"/>
    <property type="match status" value="1"/>
</dbReference>
<name>A0A1A9HWD8_9CHLA</name>
<dbReference type="PANTHER" id="PTHR42987">
    <property type="entry name" value="PEPTIDASE S49"/>
    <property type="match status" value="1"/>
</dbReference>
<keyword evidence="3" id="KW-0378">Hydrolase</keyword>
<keyword evidence="5" id="KW-0472">Membrane</keyword>
<dbReference type="RefSeq" id="WP_066481562.1">
    <property type="nucleotide sequence ID" value="NZ_CP014639.1"/>
</dbReference>
<dbReference type="Gene3D" id="3.90.226.10">
    <property type="entry name" value="2-enoyl-CoA Hydratase, Chain A, domain 1"/>
    <property type="match status" value="1"/>
</dbReference>
<proteinExistence type="inferred from homology"/>
<dbReference type="OrthoDB" id="9764363at2"/>
<evidence type="ECO:0000256" key="1">
    <source>
        <dbReference type="ARBA" id="ARBA00008683"/>
    </source>
</evidence>
<dbReference type="CDD" id="cd07023">
    <property type="entry name" value="S49_Sppa_N_C"/>
    <property type="match status" value="1"/>
</dbReference>
<dbReference type="KEGG" id="csaz:Cs308_0241"/>
<dbReference type="EMBL" id="CP014639">
    <property type="protein sequence ID" value="ANH78412.1"/>
    <property type="molecule type" value="Genomic_DNA"/>
</dbReference>
<evidence type="ECO:0000313" key="7">
    <source>
        <dbReference type="EMBL" id="ANH78412.1"/>
    </source>
</evidence>
<dbReference type="Proteomes" id="UP000078162">
    <property type="component" value="Chromosome"/>
</dbReference>
<accession>A0A1A9HWD8</accession>
<protein>
    <submittedName>
        <fullName evidence="7">Protease</fullName>
    </submittedName>
</protein>
<evidence type="ECO:0000256" key="4">
    <source>
        <dbReference type="ARBA" id="ARBA00022825"/>
    </source>
</evidence>
<keyword evidence="8" id="KW-1185">Reference proteome</keyword>
<dbReference type="AlphaFoldDB" id="A0A1A9HWD8"/>
<sequence length="332" mass="36542">MKTLWHFLSKAFLSIIGLCCGLVLALIVVMGLVLSTASSTDASFVSLPDAQGVIHDLGKSAPVIAVFEIKDAILSSKNTAKTIQNALEGLDKAPLKNRVKGIIIDMDCPGGEVFEIARINAMLNFWKQRTHCPIYVFVNGLCASGGYYIACAADKIYTTSASLIGSVGVRSGPYFNVKEGLNRYGIESELLTAGNDKAPLNPYTQWTAHDKEVRQNIINFLYEQFIEVVVASRPLLTKERLIHTLGARLYSSQQALEEGYIDVVNVSQQQVLQDMVVACNIDNNYRVIRLDDSGWWKRMTHVVSSSPLITGKIQHELLPIANDVHTVPYLGL</sequence>
<dbReference type="PANTHER" id="PTHR42987:SF4">
    <property type="entry name" value="PROTEASE SOHB-RELATED"/>
    <property type="match status" value="1"/>
</dbReference>
<dbReference type="GO" id="GO:0006508">
    <property type="term" value="P:proteolysis"/>
    <property type="evidence" value="ECO:0007669"/>
    <property type="project" value="UniProtKB-KW"/>
</dbReference>
<dbReference type="PATRIC" id="fig|1806891.3.peg.233"/>
<dbReference type="GO" id="GO:0008236">
    <property type="term" value="F:serine-type peptidase activity"/>
    <property type="evidence" value="ECO:0007669"/>
    <property type="project" value="UniProtKB-KW"/>
</dbReference>